<reference evidence="3 4" key="1">
    <citation type="journal article" date="2019" name="Int. J. Syst. Evol. Microbiol.">
        <title>The Global Catalogue of Microorganisms (GCM) 10K type strain sequencing project: providing services to taxonomists for standard genome sequencing and annotation.</title>
        <authorList>
            <consortium name="The Broad Institute Genomics Platform"/>
            <consortium name="The Broad Institute Genome Sequencing Center for Infectious Disease"/>
            <person name="Wu L."/>
            <person name="Ma J."/>
        </authorList>
    </citation>
    <scope>NUCLEOTIDE SEQUENCE [LARGE SCALE GENOMIC DNA]</scope>
    <source>
        <strain evidence="3 4">JCM 10671</strain>
    </source>
</reference>
<organism evidence="3 4">
    <name type="scientific">Sporichthya brevicatena</name>
    <dbReference type="NCBI Taxonomy" id="171442"/>
    <lineage>
        <taxon>Bacteria</taxon>
        <taxon>Bacillati</taxon>
        <taxon>Actinomycetota</taxon>
        <taxon>Actinomycetes</taxon>
        <taxon>Sporichthyales</taxon>
        <taxon>Sporichthyaceae</taxon>
        <taxon>Sporichthya</taxon>
    </lineage>
</organism>
<protein>
    <submittedName>
        <fullName evidence="3">Uncharacterized protein</fullName>
    </submittedName>
</protein>
<keyword evidence="2" id="KW-0472">Membrane</keyword>
<proteinExistence type="predicted"/>
<keyword evidence="4" id="KW-1185">Reference proteome</keyword>
<evidence type="ECO:0000256" key="2">
    <source>
        <dbReference type="SAM" id="Phobius"/>
    </source>
</evidence>
<accession>A0ABN1H5Q1</accession>
<comment type="caution">
    <text evidence="3">The sequence shown here is derived from an EMBL/GenBank/DDBJ whole genome shotgun (WGS) entry which is preliminary data.</text>
</comment>
<dbReference type="EMBL" id="BAAAHE010000036">
    <property type="protein sequence ID" value="GAA0629595.1"/>
    <property type="molecule type" value="Genomic_DNA"/>
</dbReference>
<feature type="coiled-coil region" evidence="1">
    <location>
        <begin position="156"/>
        <end position="183"/>
    </location>
</feature>
<keyword evidence="1" id="KW-0175">Coiled coil</keyword>
<feature type="coiled-coil region" evidence="1">
    <location>
        <begin position="269"/>
        <end position="296"/>
    </location>
</feature>
<sequence>MTAIPSAVRTLPSLPGRALVIAPTIERAAAFAMGFDDVVAATPDELSDVLATECHDLSVVGIAGFPARGGQLAGIVRHVLDGCPGNVEIVLDVAGSLQTQLSDNSDALRGLTVIEGLTVAGVPCLRFERAPLRESVPDVSALLAEVDVPAVPAATMLELRAEVAHLRSALASAQEQLRAHEAVSSSPAPPARDGILSRGGRMLLACAGAIVVVAALVLAVSEASFVEVVVSAVGALVLLQLVYGWRGVERGRSNTAKLAQEMLTVRQQMTELQKVIGGLNARLQQMENNLAVATATSADTAHAVATVQERLRGGLPPFGN</sequence>
<keyword evidence="2" id="KW-0812">Transmembrane</keyword>
<gene>
    <name evidence="3" type="ORF">GCM10009547_36580</name>
</gene>
<feature type="transmembrane region" description="Helical" evidence="2">
    <location>
        <begin position="225"/>
        <end position="245"/>
    </location>
</feature>
<dbReference type="Proteomes" id="UP001500957">
    <property type="component" value="Unassembled WGS sequence"/>
</dbReference>
<evidence type="ECO:0000313" key="3">
    <source>
        <dbReference type="EMBL" id="GAA0629595.1"/>
    </source>
</evidence>
<feature type="transmembrane region" description="Helical" evidence="2">
    <location>
        <begin position="202"/>
        <end position="219"/>
    </location>
</feature>
<evidence type="ECO:0000256" key="1">
    <source>
        <dbReference type="SAM" id="Coils"/>
    </source>
</evidence>
<evidence type="ECO:0000313" key="4">
    <source>
        <dbReference type="Proteomes" id="UP001500957"/>
    </source>
</evidence>
<name>A0ABN1H5Q1_9ACTN</name>
<keyword evidence="2" id="KW-1133">Transmembrane helix</keyword>